<protein>
    <submittedName>
        <fullName evidence="1">Uncharacterized protein</fullName>
    </submittedName>
</protein>
<dbReference type="EMBL" id="VSSQ01100199">
    <property type="protein sequence ID" value="MPN42455.1"/>
    <property type="molecule type" value="Genomic_DNA"/>
</dbReference>
<sequence length="75" mass="8814">MRNTLLYRIRQFAKRQDIFFRKLEREGHEIHWLKAGKDPDPCALLERFLEGEPIPPPAFRLCDIDYGKQKGGSPC</sequence>
<dbReference type="AlphaFoldDB" id="A0A645HTR4"/>
<organism evidence="1">
    <name type="scientific">bioreactor metagenome</name>
    <dbReference type="NCBI Taxonomy" id="1076179"/>
    <lineage>
        <taxon>unclassified sequences</taxon>
        <taxon>metagenomes</taxon>
        <taxon>ecological metagenomes</taxon>
    </lineage>
</organism>
<comment type="caution">
    <text evidence="1">The sequence shown here is derived from an EMBL/GenBank/DDBJ whole genome shotgun (WGS) entry which is preliminary data.</text>
</comment>
<accession>A0A645HTR4</accession>
<gene>
    <name evidence="1" type="ORF">SDC9_190012</name>
</gene>
<evidence type="ECO:0000313" key="1">
    <source>
        <dbReference type="EMBL" id="MPN42455.1"/>
    </source>
</evidence>
<reference evidence="1" key="1">
    <citation type="submission" date="2019-08" db="EMBL/GenBank/DDBJ databases">
        <authorList>
            <person name="Kucharzyk K."/>
            <person name="Murdoch R.W."/>
            <person name="Higgins S."/>
            <person name="Loffler F."/>
        </authorList>
    </citation>
    <scope>NUCLEOTIDE SEQUENCE</scope>
</reference>
<name>A0A645HTR4_9ZZZZ</name>
<proteinExistence type="predicted"/>